<dbReference type="RefSeq" id="WP_381527319.1">
    <property type="nucleotide sequence ID" value="NZ_JBHULN010000023.1"/>
</dbReference>
<feature type="transmembrane region" description="Helical" evidence="1">
    <location>
        <begin position="358"/>
        <end position="376"/>
    </location>
</feature>
<keyword evidence="1" id="KW-0472">Membrane</keyword>
<evidence type="ECO:0000313" key="3">
    <source>
        <dbReference type="EMBL" id="MFD2574041.1"/>
    </source>
</evidence>
<feature type="transmembrane region" description="Helical" evidence="1">
    <location>
        <begin position="264"/>
        <end position="289"/>
    </location>
</feature>
<dbReference type="PANTHER" id="PTHR31061">
    <property type="entry name" value="LD22376P"/>
    <property type="match status" value="1"/>
</dbReference>
<evidence type="ECO:0000259" key="2">
    <source>
        <dbReference type="Pfam" id="PF07786"/>
    </source>
</evidence>
<dbReference type="PANTHER" id="PTHR31061:SF24">
    <property type="entry name" value="LD22376P"/>
    <property type="match status" value="1"/>
</dbReference>
<reference evidence="4" key="1">
    <citation type="journal article" date="2019" name="Int. J. Syst. Evol. Microbiol.">
        <title>The Global Catalogue of Microorganisms (GCM) 10K type strain sequencing project: providing services to taxonomists for standard genome sequencing and annotation.</title>
        <authorList>
            <consortium name="The Broad Institute Genomics Platform"/>
            <consortium name="The Broad Institute Genome Sequencing Center for Infectious Disease"/>
            <person name="Wu L."/>
            <person name="Ma J."/>
        </authorList>
    </citation>
    <scope>NUCLEOTIDE SEQUENCE [LARGE SCALE GENOMIC DNA]</scope>
    <source>
        <strain evidence="4">KCTC 42805</strain>
    </source>
</reference>
<feature type="transmembrane region" description="Helical" evidence="1">
    <location>
        <begin position="149"/>
        <end position="168"/>
    </location>
</feature>
<keyword evidence="1" id="KW-1133">Transmembrane helix</keyword>
<keyword evidence="4" id="KW-1185">Reference proteome</keyword>
<dbReference type="InterPro" id="IPR012429">
    <property type="entry name" value="HGSNAT_cat"/>
</dbReference>
<accession>A0ABW5MD49</accession>
<feature type="transmembrane region" description="Helical" evidence="1">
    <location>
        <begin position="125"/>
        <end position="142"/>
    </location>
</feature>
<protein>
    <submittedName>
        <fullName evidence="3">Acyltransferase family protein</fullName>
    </submittedName>
</protein>
<keyword evidence="3" id="KW-0808">Transferase</keyword>
<comment type="caution">
    <text evidence="3">The sequence shown here is derived from an EMBL/GenBank/DDBJ whole genome shotgun (WGS) entry which is preliminary data.</text>
</comment>
<dbReference type="Proteomes" id="UP001597469">
    <property type="component" value="Unassembled WGS sequence"/>
</dbReference>
<organism evidence="3 4">
    <name type="scientific">Spirosoma soli</name>
    <dbReference type="NCBI Taxonomy" id="1770529"/>
    <lineage>
        <taxon>Bacteria</taxon>
        <taxon>Pseudomonadati</taxon>
        <taxon>Bacteroidota</taxon>
        <taxon>Cytophagia</taxon>
        <taxon>Cytophagales</taxon>
        <taxon>Cytophagaceae</taxon>
        <taxon>Spirosoma</taxon>
    </lineage>
</organism>
<dbReference type="GO" id="GO:0016746">
    <property type="term" value="F:acyltransferase activity"/>
    <property type="evidence" value="ECO:0007669"/>
    <property type="project" value="UniProtKB-KW"/>
</dbReference>
<evidence type="ECO:0000313" key="4">
    <source>
        <dbReference type="Proteomes" id="UP001597469"/>
    </source>
</evidence>
<keyword evidence="3" id="KW-0012">Acyltransferase</keyword>
<sequence>MQTASTLTTDRLASVAPNRLLSLDAFRGLTVAAMIMVNNPGDWNHVYPPLEHAAWNGWTPTDLIFPFFLFIVGVSITFALGRGAEVAGHGVVRKIVKRSLTLFLLGLFLNFFPKFDIMTVRIPGVLQRIALVYLACSLIFLQNTPRQQLYILGSILVGYWLLMTLVPVPGVGYANLEPETNLAAWLDRTLLTPAHVYKPARVWDPEGLLSTLPAVGTGILGLLTGAWLRSSRPDTEKVAWLFVAGCFTTLAGLIWDGFFPINKALWTSSFVLLAGGLAMLGLALSYWLIDVKQRRKGVLPFVAFGVNAITVFFLSGLIPRMMSLIHVNQPDGTPVGLKEYLYSTYIAPPFADPTNASLAGALTFVLIWFVILWIMYRKSIIIKV</sequence>
<name>A0ABW5MD49_9BACT</name>
<feature type="transmembrane region" description="Helical" evidence="1">
    <location>
        <begin position="298"/>
        <end position="318"/>
    </location>
</feature>
<feature type="transmembrane region" description="Helical" evidence="1">
    <location>
        <begin position="240"/>
        <end position="258"/>
    </location>
</feature>
<dbReference type="Pfam" id="PF07786">
    <property type="entry name" value="HGSNAT_cat"/>
    <property type="match status" value="1"/>
</dbReference>
<evidence type="ECO:0000256" key="1">
    <source>
        <dbReference type="SAM" id="Phobius"/>
    </source>
</evidence>
<dbReference type="EMBL" id="JBHULN010000023">
    <property type="protein sequence ID" value="MFD2574041.1"/>
    <property type="molecule type" value="Genomic_DNA"/>
</dbReference>
<proteinExistence type="predicted"/>
<feature type="transmembrane region" description="Helical" evidence="1">
    <location>
        <begin position="63"/>
        <end position="83"/>
    </location>
</feature>
<feature type="transmembrane region" description="Helical" evidence="1">
    <location>
        <begin position="207"/>
        <end position="228"/>
    </location>
</feature>
<feature type="transmembrane region" description="Helical" evidence="1">
    <location>
        <begin position="95"/>
        <end position="113"/>
    </location>
</feature>
<keyword evidence="1" id="KW-0812">Transmembrane</keyword>
<gene>
    <name evidence="3" type="ORF">ACFSUS_25620</name>
</gene>
<feature type="domain" description="Heparan-alpha-glucosaminide N-acetyltransferase catalytic" evidence="2">
    <location>
        <begin position="19"/>
        <end position="164"/>
    </location>
</feature>